<feature type="transmembrane region" description="Helical" evidence="1">
    <location>
        <begin position="77"/>
        <end position="95"/>
    </location>
</feature>
<dbReference type="EMBL" id="QLSV01000004">
    <property type="protein sequence ID" value="RAR48875.1"/>
    <property type="molecule type" value="Genomic_DNA"/>
</dbReference>
<comment type="caution">
    <text evidence="2">The sequence shown here is derived from an EMBL/GenBank/DDBJ whole genome shotgun (WGS) entry which is preliminary data.</text>
</comment>
<protein>
    <submittedName>
        <fullName evidence="2">Uncharacterized protein</fullName>
    </submittedName>
</protein>
<evidence type="ECO:0000256" key="1">
    <source>
        <dbReference type="SAM" id="Phobius"/>
    </source>
</evidence>
<gene>
    <name evidence="2" type="ORF">B0I10_10410</name>
</gene>
<dbReference type="Proteomes" id="UP000249518">
    <property type="component" value="Unassembled WGS sequence"/>
</dbReference>
<dbReference type="AlphaFoldDB" id="A0A328WUA8"/>
<evidence type="ECO:0000313" key="2">
    <source>
        <dbReference type="EMBL" id="RAR48875.1"/>
    </source>
</evidence>
<keyword evidence="1" id="KW-0812">Transmembrane</keyword>
<keyword evidence="1" id="KW-0472">Membrane</keyword>
<keyword evidence="3" id="KW-1185">Reference proteome</keyword>
<organism evidence="2 3">
    <name type="scientific">Flavobacterium lacus</name>
    <dbReference type="NCBI Taxonomy" id="1353778"/>
    <lineage>
        <taxon>Bacteria</taxon>
        <taxon>Pseudomonadati</taxon>
        <taxon>Bacteroidota</taxon>
        <taxon>Flavobacteriia</taxon>
        <taxon>Flavobacteriales</taxon>
        <taxon>Flavobacteriaceae</taxon>
        <taxon>Flavobacterium</taxon>
    </lineage>
</organism>
<proteinExistence type="predicted"/>
<evidence type="ECO:0000313" key="3">
    <source>
        <dbReference type="Proteomes" id="UP000249518"/>
    </source>
</evidence>
<dbReference type="OrthoDB" id="9879755at2"/>
<name>A0A328WUA8_9FLAO</name>
<accession>A0A328WUA8</accession>
<sequence length="112" mass="12723">MTYRVPTFQESFPLSHKIDLLNQQSEYFVNKSLSSGGLTEGLKGIPTTIPGKEILNNEIPKGKIAESLIRNYIKNNWKVMLTCAIVGGTLIYILNKIDEGNRKKKLENNFFF</sequence>
<reference evidence="2 3" key="1">
    <citation type="submission" date="2018-06" db="EMBL/GenBank/DDBJ databases">
        <title>Genomic Encyclopedia of Type Strains, Phase III (KMG-III): the genomes of soil and plant-associated and newly described type strains.</title>
        <authorList>
            <person name="Whitman W."/>
        </authorList>
    </citation>
    <scope>NUCLEOTIDE SEQUENCE [LARGE SCALE GENOMIC DNA]</scope>
    <source>
        <strain evidence="2 3">CGMCC 1.12504</strain>
    </source>
</reference>
<dbReference type="RefSeq" id="WP_112085342.1">
    <property type="nucleotide sequence ID" value="NZ_QLSV01000004.1"/>
</dbReference>
<keyword evidence="1" id="KW-1133">Transmembrane helix</keyword>